<dbReference type="AlphaFoldDB" id="A0A5P1F6F4"/>
<feature type="region of interest" description="Disordered" evidence="1">
    <location>
        <begin position="25"/>
        <end position="82"/>
    </location>
</feature>
<evidence type="ECO:0000313" key="3">
    <source>
        <dbReference type="Proteomes" id="UP000243459"/>
    </source>
</evidence>
<sequence length="82" mass="8814">MIGRTGSREEEDSWPEADLLVEEELVAGAGSGSRGGTRKIGPGEAAWGMELVVARDERSEREEEGIERSGGGGEGLRDLRDR</sequence>
<accession>A0A5P1F6F4</accession>
<keyword evidence="3" id="KW-1185">Reference proteome</keyword>
<protein>
    <submittedName>
        <fullName evidence="2">Uncharacterized protein</fullName>
    </submittedName>
</protein>
<gene>
    <name evidence="2" type="ORF">A4U43_C04F34890</name>
</gene>
<dbReference type="EMBL" id="CM007384">
    <property type="protein sequence ID" value="ONK73752.1"/>
    <property type="molecule type" value="Genomic_DNA"/>
</dbReference>
<evidence type="ECO:0000256" key="1">
    <source>
        <dbReference type="SAM" id="MobiDB-lite"/>
    </source>
</evidence>
<dbReference type="Proteomes" id="UP000243459">
    <property type="component" value="Chromosome 4"/>
</dbReference>
<proteinExistence type="predicted"/>
<reference evidence="3" key="1">
    <citation type="journal article" date="2017" name="Nat. Commun.">
        <title>The asparagus genome sheds light on the origin and evolution of a young Y chromosome.</title>
        <authorList>
            <person name="Harkess A."/>
            <person name="Zhou J."/>
            <person name="Xu C."/>
            <person name="Bowers J.E."/>
            <person name="Van der Hulst R."/>
            <person name="Ayyampalayam S."/>
            <person name="Mercati F."/>
            <person name="Riccardi P."/>
            <person name="McKain M.R."/>
            <person name="Kakrana A."/>
            <person name="Tang H."/>
            <person name="Ray J."/>
            <person name="Groenendijk J."/>
            <person name="Arikit S."/>
            <person name="Mathioni S.M."/>
            <person name="Nakano M."/>
            <person name="Shan H."/>
            <person name="Telgmann-Rauber A."/>
            <person name="Kanno A."/>
            <person name="Yue Z."/>
            <person name="Chen H."/>
            <person name="Li W."/>
            <person name="Chen Y."/>
            <person name="Xu X."/>
            <person name="Zhang Y."/>
            <person name="Luo S."/>
            <person name="Chen H."/>
            <person name="Gao J."/>
            <person name="Mao Z."/>
            <person name="Pires J.C."/>
            <person name="Luo M."/>
            <person name="Kudrna D."/>
            <person name="Wing R.A."/>
            <person name="Meyers B.C."/>
            <person name="Yi K."/>
            <person name="Kong H."/>
            <person name="Lavrijsen P."/>
            <person name="Sunseri F."/>
            <person name="Falavigna A."/>
            <person name="Ye Y."/>
            <person name="Leebens-Mack J.H."/>
            <person name="Chen G."/>
        </authorList>
    </citation>
    <scope>NUCLEOTIDE SEQUENCE [LARGE SCALE GENOMIC DNA]</scope>
    <source>
        <strain evidence="3">cv. DH0086</strain>
    </source>
</reference>
<dbReference type="Gramene" id="ONK73752">
    <property type="protein sequence ID" value="ONK73752"/>
    <property type="gene ID" value="A4U43_C04F34890"/>
</dbReference>
<organism evidence="2 3">
    <name type="scientific">Asparagus officinalis</name>
    <name type="common">Garden asparagus</name>
    <dbReference type="NCBI Taxonomy" id="4686"/>
    <lineage>
        <taxon>Eukaryota</taxon>
        <taxon>Viridiplantae</taxon>
        <taxon>Streptophyta</taxon>
        <taxon>Embryophyta</taxon>
        <taxon>Tracheophyta</taxon>
        <taxon>Spermatophyta</taxon>
        <taxon>Magnoliopsida</taxon>
        <taxon>Liliopsida</taxon>
        <taxon>Asparagales</taxon>
        <taxon>Asparagaceae</taxon>
        <taxon>Asparagoideae</taxon>
        <taxon>Asparagus</taxon>
    </lineage>
</organism>
<name>A0A5P1F6F4_ASPOF</name>
<evidence type="ECO:0000313" key="2">
    <source>
        <dbReference type="EMBL" id="ONK73752.1"/>
    </source>
</evidence>